<organism evidence="2 3">
    <name type="scientific">Luteimonas wenzhouensis</name>
    <dbReference type="NCBI Taxonomy" id="2599615"/>
    <lineage>
        <taxon>Bacteria</taxon>
        <taxon>Pseudomonadati</taxon>
        <taxon>Pseudomonadota</taxon>
        <taxon>Gammaproteobacteria</taxon>
        <taxon>Lysobacterales</taxon>
        <taxon>Lysobacteraceae</taxon>
        <taxon>Luteimonas</taxon>
    </lineage>
</organism>
<evidence type="ECO:0000313" key="3">
    <source>
        <dbReference type="Proteomes" id="UP000315949"/>
    </source>
</evidence>
<keyword evidence="1" id="KW-0812">Transmembrane</keyword>
<accession>A0A5C5U8E9</accession>
<dbReference type="OrthoDB" id="6024885at2"/>
<feature type="transmembrane region" description="Helical" evidence="1">
    <location>
        <begin position="44"/>
        <end position="63"/>
    </location>
</feature>
<evidence type="ECO:0000256" key="1">
    <source>
        <dbReference type="SAM" id="Phobius"/>
    </source>
</evidence>
<feature type="transmembrane region" description="Helical" evidence="1">
    <location>
        <begin position="141"/>
        <end position="160"/>
    </location>
</feature>
<dbReference type="Proteomes" id="UP000315949">
    <property type="component" value="Unassembled WGS sequence"/>
</dbReference>
<gene>
    <name evidence="2" type="ORF">FQY79_03305</name>
</gene>
<dbReference type="EMBL" id="VOHE01000001">
    <property type="protein sequence ID" value="TWT22236.1"/>
    <property type="molecule type" value="Genomic_DNA"/>
</dbReference>
<comment type="caution">
    <text evidence="2">The sequence shown here is derived from an EMBL/GenBank/DDBJ whole genome shotgun (WGS) entry which is preliminary data.</text>
</comment>
<reference evidence="2 3" key="1">
    <citation type="submission" date="2019-07" db="EMBL/GenBank/DDBJ databases">
        <title>Luteimonas sp. YD-1 nov., isolated from acidic soil.</title>
        <authorList>
            <person name="Zhou J."/>
        </authorList>
    </citation>
    <scope>NUCLEOTIDE SEQUENCE [LARGE SCALE GENOMIC DNA]</scope>
    <source>
        <strain evidence="2 3">YD-1</strain>
    </source>
</reference>
<name>A0A5C5U8E9_9GAMM</name>
<evidence type="ECO:0000313" key="2">
    <source>
        <dbReference type="EMBL" id="TWT22236.1"/>
    </source>
</evidence>
<keyword evidence="1" id="KW-1133">Transmembrane helix</keyword>
<protein>
    <submittedName>
        <fullName evidence="2">DUF998 domain-containing protein</fullName>
    </submittedName>
</protein>
<feature type="transmembrane region" description="Helical" evidence="1">
    <location>
        <begin position="114"/>
        <end position="134"/>
    </location>
</feature>
<dbReference type="AlphaFoldDB" id="A0A5C5U8E9"/>
<proteinExistence type="predicted"/>
<sequence>MAATAAALAACTAIVAGALLEGYSHLWHPLALPGAIGVPRAGGYNLLLFGLPGLLLAVLAWRLRARLPGTGLAPRLGAAMLLCSALAWAAQGALPLDPADLDAAASRLHASAWMLWWISFVAGATLVAGGVRALRAATVAAWLLVPGLAVLAPELLGAGASQRLAFAAWFGWMWRAAGPLHP</sequence>
<keyword evidence="1" id="KW-0472">Membrane</keyword>
<feature type="transmembrane region" description="Helical" evidence="1">
    <location>
        <begin position="75"/>
        <end position="94"/>
    </location>
</feature>
<keyword evidence="3" id="KW-1185">Reference proteome</keyword>